<dbReference type="PANTHER" id="PTHR45779">
    <property type="entry name" value="PEPTIDYLPROLYL ISOMERASE"/>
    <property type="match status" value="1"/>
</dbReference>
<dbReference type="SUPFAM" id="SSF54534">
    <property type="entry name" value="FKBP-like"/>
    <property type="match status" value="1"/>
</dbReference>
<accession>A0ABZ0ZJA2</accession>
<dbReference type="PROSITE" id="PS51257">
    <property type="entry name" value="PROKAR_LIPOPROTEIN"/>
    <property type="match status" value="1"/>
</dbReference>
<dbReference type="PANTHER" id="PTHR45779:SF7">
    <property type="entry name" value="PEPTIDYLPROLYL ISOMERASE"/>
    <property type="match status" value="1"/>
</dbReference>
<dbReference type="EC" id="5.2.1.8" evidence="2 5"/>
<reference evidence="9" key="1">
    <citation type="submission" date="2023-12" db="EMBL/GenBank/DDBJ databases">
        <title>Novel species in genus Nocardioides.</title>
        <authorList>
            <person name="Zhou H."/>
        </authorList>
    </citation>
    <scope>NUCLEOTIDE SEQUENCE [LARGE SCALE GENOMIC DNA]</scope>
    <source>
        <strain evidence="9">HM61</strain>
    </source>
</reference>
<evidence type="ECO:0000256" key="5">
    <source>
        <dbReference type="PROSITE-ProRule" id="PRU00277"/>
    </source>
</evidence>
<dbReference type="Pfam" id="PF00254">
    <property type="entry name" value="FKBP_C"/>
    <property type="match status" value="1"/>
</dbReference>
<evidence type="ECO:0000259" key="7">
    <source>
        <dbReference type="PROSITE" id="PS50059"/>
    </source>
</evidence>
<dbReference type="Proteomes" id="UP001327225">
    <property type="component" value="Chromosome"/>
</dbReference>
<comment type="catalytic activity">
    <reaction evidence="1 5">
        <text>[protein]-peptidylproline (omega=180) = [protein]-peptidylproline (omega=0)</text>
        <dbReference type="Rhea" id="RHEA:16237"/>
        <dbReference type="Rhea" id="RHEA-COMP:10747"/>
        <dbReference type="Rhea" id="RHEA-COMP:10748"/>
        <dbReference type="ChEBI" id="CHEBI:83833"/>
        <dbReference type="ChEBI" id="CHEBI:83834"/>
        <dbReference type="EC" id="5.2.1.8"/>
    </reaction>
</comment>
<name>A0ABZ0ZJA2_9ACTN</name>
<evidence type="ECO:0000256" key="6">
    <source>
        <dbReference type="SAM" id="SignalP"/>
    </source>
</evidence>
<feature type="signal peptide" evidence="6">
    <location>
        <begin position="1"/>
        <end position="26"/>
    </location>
</feature>
<sequence length="329" mass="34115">MLSRLTRPTALTAVSLCALAVLTACGDDSPEGETASGFDAVEVSGPVGEVPEVDWSAMLEPGETEAQVVEEGDGAVIEDGDKVLTNLAISNDFGQDISFDTYSDQGVLLEVGSEAEPAQVVDLMTQLVKDEIEPGTTTVGTRVAIVADAEEEFGDLALNLSSLGIGNEDGFVLVADFEAVALDGPEGKTRPAPAWAPEIVQEKGKPTALDSSGLPEPDPKATELGKAVLVEGTGPVVEKGQQIVANYIGQVYGAKKPFDSGYARPDPAIFEIGTGAVVKGWDQGLVGEKVGSRVLLEIPPKLGYGKKGQGEDIPGDSTLYFVVDILAAA</sequence>
<feature type="domain" description="PPIase FKBP-type" evidence="7">
    <location>
        <begin position="240"/>
        <end position="329"/>
    </location>
</feature>
<proteinExistence type="predicted"/>
<evidence type="ECO:0000256" key="3">
    <source>
        <dbReference type="ARBA" id="ARBA00023110"/>
    </source>
</evidence>
<evidence type="ECO:0000256" key="1">
    <source>
        <dbReference type="ARBA" id="ARBA00000971"/>
    </source>
</evidence>
<dbReference type="InterPro" id="IPR044609">
    <property type="entry name" value="FKBP2/11"/>
</dbReference>
<dbReference type="InterPro" id="IPR046357">
    <property type="entry name" value="PPIase_dom_sf"/>
</dbReference>
<feature type="chain" id="PRO_5047510759" description="peptidylprolyl isomerase" evidence="6">
    <location>
        <begin position="27"/>
        <end position="329"/>
    </location>
</feature>
<dbReference type="PROSITE" id="PS50059">
    <property type="entry name" value="FKBP_PPIASE"/>
    <property type="match status" value="1"/>
</dbReference>
<dbReference type="EMBL" id="CP141059">
    <property type="protein sequence ID" value="WQQ24577.1"/>
    <property type="molecule type" value="Genomic_DNA"/>
</dbReference>
<keyword evidence="9" id="KW-1185">Reference proteome</keyword>
<dbReference type="InterPro" id="IPR001179">
    <property type="entry name" value="PPIase_FKBP_dom"/>
</dbReference>
<dbReference type="Gene3D" id="3.10.50.40">
    <property type="match status" value="1"/>
</dbReference>
<evidence type="ECO:0000313" key="8">
    <source>
        <dbReference type="EMBL" id="WQQ24577.1"/>
    </source>
</evidence>
<organism evidence="8 9">
    <name type="scientific">Nocardioides bizhenqiangii</name>
    <dbReference type="NCBI Taxonomy" id="3095076"/>
    <lineage>
        <taxon>Bacteria</taxon>
        <taxon>Bacillati</taxon>
        <taxon>Actinomycetota</taxon>
        <taxon>Actinomycetes</taxon>
        <taxon>Propionibacteriales</taxon>
        <taxon>Nocardioidaceae</taxon>
        <taxon>Nocardioides</taxon>
    </lineage>
</organism>
<dbReference type="RefSeq" id="WP_322936295.1">
    <property type="nucleotide sequence ID" value="NZ_CP141059.1"/>
</dbReference>
<keyword evidence="6" id="KW-0732">Signal</keyword>
<keyword evidence="3 5" id="KW-0697">Rotamase</keyword>
<dbReference type="GO" id="GO:0003755">
    <property type="term" value="F:peptidyl-prolyl cis-trans isomerase activity"/>
    <property type="evidence" value="ECO:0007669"/>
    <property type="project" value="UniProtKB-EC"/>
</dbReference>
<protein>
    <recommendedName>
        <fullName evidence="2 5">peptidylprolyl isomerase</fullName>
        <ecNumber evidence="2 5">5.2.1.8</ecNumber>
    </recommendedName>
</protein>
<keyword evidence="4 5" id="KW-0413">Isomerase</keyword>
<evidence type="ECO:0000256" key="4">
    <source>
        <dbReference type="ARBA" id="ARBA00023235"/>
    </source>
</evidence>
<evidence type="ECO:0000256" key="2">
    <source>
        <dbReference type="ARBA" id="ARBA00013194"/>
    </source>
</evidence>
<gene>
    <name evidence="8" type="ORF">SHK19_11405</name>
</gene>
<evidence type="ECO:0000313" key="9">
    <source>
        <dbReference type="Proteomes" id="UP001327225"/>
    </source>
</evidence>